<evidence type="ECO:0000313" key="3">
    <source>
        <dbReference type="EMBL" id="QDZ19491.1"/>
    </source>
</evidence>
<sequence>MAGFSNAQVVGIGTVCFLALTYRNLDLKYQMNERIEELEKSLERSRRENKLLARELEKAKGKTLLSSVPGLLSAPFSWFSRGRKENKPAEGKASKPYAGTV</sequence>
<dbReference type="Proteomes" id="UP000316726">
    <property type="component" value="Chromosome 3"/>
</dbReference>
<feature type="compositionally biased region" description="Basic and acidic residues" evidence="2">
    <location>
        <begin position="82"/>
        <end position="93"/>
    </location>
</feature>
<keyword evidence="1" id="KW-0175">Coiled coil</keyword>
<feature type="region of interest" description="Disordered" evidence="2">
    <location>
        <begin position="81"/>
        <end position="101"/>
    </location>
</feature>
<organism evidence="3 4">
    <name type="scientific">Chloropicon primus</name>
    <dbReference type="NCBI Taxonomy" id="1764295"/>
    <lineage>
        <taxon>Eukaryota</taxon>
        <taxon>Viridiplantae</taxon>
        <taxon>Chlorophyta</taxon>
        <taxon>Chloropicophyceae</taxon>
        <taxon>Chloropicales</taxon>
        <taxon>Chloropicaceae</taxon>
        <taxon>Chloropicon</taxon>
    </lineage>
</organism>
<name>A0A5B8MGM5_9CHLO</name>
<evidence type="ECO:0000313" key="4">
    <source>
        <dbReference type="Proteomes" id="UP000316726"/>
    </source>
</evidence>
<dbReference type="EMBL" id="CP031036">
    <property type="protein sequence ID" value="QDZ19491.1"/>
    <property type="molecule type" value="Genomic_DNA"/>
</dbReference>
<evidence type="ECO:0000256" key="2">
    <source>
        <dbReference type="SAM" id="MobiDB-lite"/>
    </source>
</evidence>
<reference evidence="3 4" key="1">
    <citation type="submission" date="2018-07" db="EMBL/GenBank/DDBJ databases">
        <title>The complete nuclear genome of the prasinophyte Chloropicon primus (CCMP1205).</title>
        <authorList>
            <person name="Pombert J.-F."/>
            <person name="Otis C."/>
            <person name="Turmel M."/>
            <person name="Lemieux C."/>
        </authorList>
    </citation>
    <scope>NUCLEOTIDE SEQUENCE [LARGE SCALE GENOMIC DNA]</scope>
    <source>
        <strain evidence="3 4">CCMP1205</strain>
    </source>
</reference>
<evidence type="ECO:0000256" key="1">
    <source>
        <dbReference type="SAM" id="Coils"/>
    </source>
</evidence>
<accession>A0A5B8MGM5</accession>
<feature type="coiled-coil region" evidence="1">
    <location>
        <begin position="28"/>
        <end position="62"/>
    </location>
</feature>
<dbReference type="AlphaFoldDB" id="A0A5B8MGM5"/>
<protein>
    <submittedName>
        <fullName evidence="3">Uncharacterized protein</fullName>
    </submittedName>
</protein>
<proteinExistence type="predicted"/>
<keyword evidence="4" id="KW-1185">Reference proteome</keyword>
<gene>
    <name evidence="3" type="ORF">A3770_03p20090</name>
</gene>